<dbReference type="InterPro" id="IPR013181">
    <property type="entry name" value="DUF1719"/>
</dbReference>
<proteinExistence type="predicted"/>
<evidence type="ECO:0000313" key="1">
    <source>
        <dbReference type="EnsemblPlants" id="KQL22276"/>
    </source>
</evidence>
<sequence>MAEMVSSAIVGETVNRIMSSITGKDEEKSKEKENIERLEMAHIKMEAVLQVSDRWQITEVPLLRWRSKLKRAAQECDDTLVKCKQRALEDEEARLRVSQSSFPKRIAHATKSLISSFIGFNDESSRSSASVRRFERYANGANEFLKTVECGGTPMRYTFFINPIIRHLFTGKSLRYQAFQEDKLFYLSIRPVSSAERGVEAMVGFACQDFKEPTKGFYLACMLRLSESTDIFDVIIKCVQPVAPHFKFAAEGIRRGLIQLPIQDFTWDSPYGESEFWANVHNTLTKWHRPNPLCCNEHGHHRISSSSSSNTTASSSWLLSNIFPEEVINVLLKWHVPLSDQGTNNTSSTSVHGGSRSISHNSDIPTLKIGVLVMPHESSDDIDPAADSYALEVIDGEEQGIIHANAHLQDLGEKLLPKAADYLHQNSESELYQLSLKSRHGTAHICLEKASIRIQSAAMVKSEAARRAQQDKSATLQQDMERWKQISVSHRYRRRRLPAVEDTPSPRPGEHAAGRRLRLHCGGRSPVLHLPCGSCSQTMPDGGGDSTVEVDVKAHLATAAGGRERGNPSLADVIMSPCGWLSSFHSHTVQLLLSPCQVDSLPKPEIFS</sequence>
<dbReference type="PANTHER" id="PTHR33377:SF97">
    <property type="entry name" value="WW DOMAIN-CONTAINING PROTEIN"/>
    <property type="match status" value="1"/>
</dbReference>
<dbReference type="OMA" id="RWQITEV"/>
<reference evidence="2" key="1">
    <citation type="journal article" date="2012" name="Nat. Biotechnol.">
        <title>Reference genome sequence of the model plant Setaria.</title>
        <authorList>
            <person name="Bennetzen J.L."/>
            <person name="Schmutz J."/>
            <person name="Wang H."/>
            <person name="Percifield R."/>
            <person name="Hawkins J."/>
            <person name="Pontaroli A.C."/>
            <person name="Estep M."/>
            <person name="Feng L."/>
            <person name="Vaughn J.N."/>
            <person name="Grimwood J."/>
            <person name="Jenkins J."/>
            <person name="Barry K."/>
            <person name="Lindquist E."/>
            <person name="Hellsten U."/>
            <person name="Deshpande S."/>
            <person name="Wang X."/>
            <person name="Wu X."/>
            <person name="Mitros T."/>
            <person name="Triplett J."/>
            <person name="Yang X."/>
            <person name="Ye C.Y."/>
            <person name="Mauro-Herrera M."/>
            <person name="Wang L."/>
            <person name="Li P."/>
            <person name="Sharma M."/>
            <person name="Sharma R."/>
            <person name="Ronald P.C."/>
            <person name="Panaud O."/>
            <person name="Kellogg E.A."/>
            <person name="Brutnell T.P."/>
            <person name="Doust A.N."/>
            <person name="Tuskan G.A."/>
            <person name="Rokhsar D."/>
            <person name="Devos K.M."/>
        </authorList>
    </citation>
    <scope>NUCLEOTIDE SEQUENCE [LARGE SCALE GENOMIC DNA]</scope>
    <source>
        <strain evidence="2">cv. Yugu1</strain>
    </source>
</reference>
<protein>
    <submittedName>
        <fullName evidence="1">Uncharacterized protein</fullName>
    </submittedName>
</protein>
<reference evidence="1" key="2">
    <citation type="submission" date="2018-08" db="UniProtKB">
        <authorList>
            <consortium name="EnsemblPlants"/>
        </authorList>
    </citation>
    <scope>IDENTIFICATION</scope>
    <source>
        <strain evidence="1">Yugu1</strain>
    </source>
</reference>
<evidence type="ECO:0000313" key="2">
    <source>
        <dbReference type="Proteomes" id="UP000004995"/>
    </source>
</evidence>
<dbReference type="EMBL" id="AGNK02000645">
    <property type="status" value="NOT_ANNOTATED_CDS"/>
    <property type="molecule type" value="Genomic_DNA"/>
</dbReference>
<dbReference type="SMART" id="SM01157">
    <property type="entry name" value="DUF1719"/>
    <property type="match status" value="1"/>
</dbReference>
<dbReference type="InParanoid" id="K3ZRM6"/>
<dbReference type="PANTHER" id="PTHR33377">
    <property type="entry name" value="OS10G0134700 PROTEIN-RELATED"/>
    <property type="match status" value="1"/>
</dbReference>
<dbReference type="EnsemblPlants" id="KQL22276">
    <property type="protein sequence ID" value="KQL22276"/>
    <property type="gene ID" value="SETIT_029256mg"/>
</dbReference>
<dbReference type="HOGENOM" id="CLU_022287_0_1_1"/>
<name>K3ZRM6_SETIT</name>
<accession>K3ZRM6</accession>
<keyword evidence="2" id="KW-1185">Reference proteome</keyword>
<dbReference type="AlphaFoldDB" id="K3ZRM6"/>
<dbReference type="Gramene" id="KQL22276">
    <property type="protein sequence ID" value="KQL22276"/>
    <property type="gene ID" value="SETIT_029256mg"/>
</dbReference>
<dbReference type="Proteomes" id="UP000004995">
    <property type="component" value="Unassembled WGS sequence"/>
</dbReference>
<dbReference type="Pfam" id="PF08224">
    <property type="entry name" value="DUF1719"/>
    <property type="match status" value="1"/>
</dbReference>
<organism evidence="1 2">
    <name type="scientific">Setaria italica</name>
    <name type="common">Foxtail millet</name>
    <name type="synonym">Panicum italicum</name>
    <dbReference type="NCBI Taxonomy" id="4555"/>
    <lineage>
        <taxon>Eukaryota</taxon>
        <taxon>Viridiplantae</taxon>
        <taxon>Streptophyta</taxon>
        <taxon>Embryophyta</taxon>
        <taxon>Tracheophyta</taxon>
        <taxon>Spermatophyta</taxon>
        <taxon>Magnoliopsida</taxon>
        <taxon>Liliopsida</taxon>
        <taxon>Poales</taxon>
        <taxon>Poaceae</taxon>
        <taxon>PACMAD clade</taxon>
        <taxon>Panicoideae</taxon>
        <taxon>Panicodae</taxon>
        <taxon>Paniceae</taxon>
        <taxon>Cenchrinae</taxon>
        <taxon>Setaria</taxon>
    </lineage>
</organism>